<dbReference type="InterPro" id="IPR057446">
    <property type="entry name" value="PH_bac"/>
</dbReference>
<dbReference type="RefSeq" id="WP_310910938.1">
    <property type="nucleotide sequence ID" value="NZ_JAVLVT010000001.1"/>
</dbReference>
<keyword evidence="1" id="KW-0472">Membrane</keyword>
<sequence>MNDVVYWAVVGTVAMVAVAYGVWRTWRHPGIPSLPAQQRVAGRDLIPALPGWYLGTKAMDRWGELKPILEVLRSRQRTMSPAVVHVRAEGVVVAAAAVRGFLIPMERIDTVVGGTNADGDHPARVPPQQQDIYINWRHEQQELRTHLSARTEQGAREWVTAVHGLLAGRRPSPNEGE</sequence>
<keyword evidence="1" id="KW-1133">Transmembrane helix</keyword>
<evidence type="ECO:0000259" key="2">
    <source>
        <dbReference type="Pfam" id="PF25362"/>
    </source>
</evidence>
<reference evidence="4" key="1">
    <citation type="submission" date="2023-07" db="EMBL/GenBank/DDBJ databases">
        <title>Novel species in the genus Lipingzhangella isolated from Sambhar Salt Lake.</title>
        <authorList>
            <person name="Jiya N."/>
            <person name="Kajale S."/>
            <person name="Sharma A."/>
        </authorList>
    </citation>
    <scope>NUCLEOTIDE SEQUENCE [LARGE SCALE GENOMIC DNA]</scope>
    <source>
        <strain evidence="4">LS1_29</strain>
    </source>
</reference>
<evidence type="ECO:0000313" key="4">
    <source>
        <dbReference type="Proteomes" id="UP001250214"/>
    </source>
</evidence>
<evidence type="ECO:0000256" key="1">
    <source>
        <dbReference type="SAM" id="Phobius"/>
    </source>
</evidence>
<comment type="caution">
    <text evidence="3">The sequence shown here is derived from an EMBL/GenBank/DDBJ whole genome shotgun (WGS) entry which is preliminary data.</text>
</comment>
<proteinExistence type="predicted"/>
<name>A0ABU2H2E8_9ACTN</name>
<feature type="transmembrane region" description="Helical" evidence="1">
    <location>
        <begin position="6"/>
        <end position="23"/>
    </location>
</feature>
<dbReference type="EMBL" id="JAVLVT010000001">
    <property type="protein sequence ID" value="MDS1269471.1"/>
    <property type="molecule type" value="Genomic_DNA"/>
</dbReference>
<protein>
    <recommendedName>
        <fullName evidence="2">PH domain-containing protein</fullName>
    </recommendedName>
</protein>
<accession>A0ABU2H2E8</accession>
<organism evidence="3 4">
    <name type="scientific">Lipingzhangella rawalii</name>
    <dbReference type="NCBI Taxonomy" id="2055835"/>
    <lineage>
        <taxon>Bacteria</taxon>
        <taxon>Bacillati</taxon>
        <taxon>Actinomycetota</taxon>
        <taxon>Actinomycetes</taxon>
        <taxon>Streptosporangiales</taxon>
        <taxon>Nocardiopsidaceae</taxon>
        <taxon>Lipingzhangella</taxon>
    </lineage>
</organism>
<keyword evidence="1" id="KW-0812">Transmembrane</keyword>
<keyword evidence="4" id="KW-1185">Reference proteome</keyword>
<dbReference type="Proteomes" id="UP001250214">
    <property type="component" value="Unassembled WGS sequence"/>
</dbReference>
<evidence type="ECO:0000313" key="3">
    <source>
        <dbReference type="EMBL" id="MDS1269471.1"/>
    </source>
</evidence>
<feature type="domain" description="PH" evidence="2">
    <location>
        <begin position="31"/>
        <end position="162"/>
    </location>
</feature>
<dbReference type="Pfam" id="PF25362">
    <property type="entry name" value="bPH_11"/>
    <property type="match status" value="1"/>
</dbReference>
<gene>
    <name evidence="3" type="ORF">RIF23_04075</name>
</gene>